<evidence type="ECO:0000256" key="2">
    <source>
        <dbReference type="ARBA" id="ARBA00023145"/>
    </source>
</evidence>
<sequence>MSDMAIAQRLRDLLDEDPDLAAGLEQSLVQARQVAEDGLKDELLEALPWPQSVAEYVDYIDDFARWVPRETDSPAWRAQAPHQRYAQEVSDRLSHFFWIIDQRPDGRDTSVAYGSDTFREWVTDFARDWGSFLDTPESFGPDVLESFIDNAPEYHVGDSLIDGKPNAPSGWMTFNQFFARELNGGLRPIAEPGSNRSIASPADCTFQHRYDIDDASNIPATTIKGTHKYGNIATLLTGSDYAEKFAGGTFTHYMLPTHAYHRFHLPVGGLVKESFVTHGQAFMQVELFDHGLKGQDNAETGFEFFQTRGVVIIDTTDSPCGDIGTVAVVCVGMQNVASVTLTCTPGKHMAKGDEFGYFTFGGSDIILLFQKGVDIDIDTAEETRLVGVPVARCR</sequence>
<dbReference type="GO" id="GO:0004609">
    <property type="term" value="F:phosphatidylserine decarboxylase activity"/>
    <property type="evidence" value="ECO:0007669"/>
    <property type="project" value="InterPro"/>
</dbReference>
<keyword evidence="1" id="KW-0210">Decarboxylase</keyword>
<proteinExistence type="predicted"/>
<dbReference type="GO" id="GO:0008654">
    <property type="term" value="P:phospholipid biosynthetic process"/>
    <property type="evidence" value="ECO:0007669"/>
    <property type="project" value="InterPro"/>
</dbReference>
<keyword evidence="4" id="KW-0670">Pyruvate</keyword>
<dbReference type="PANTHER" id="PTHR10067:SF13">
    <property type="entry name" value="PHOSPHATIDYLSERINE DECARBOXYLASE"/>
    <property type="match status" value="1"/>
</dbReference>
<dbReference type="EMBL" id="PSZD01000009">
    <property type="protein sequence ID" value="PPJ27515.1"/>
    <property type="molecule type" value="Genomic_DNA"/>
</dbReference>
<organism evidence="5 6">
    <name type="scientific">Nocardia nova</name>
    <dbReference type="NCBI Taxonomy" id="37330"/>
    <lineage>
        <taxon>Bacteria</taxon>
        <taxon>Bacillati</taxon>
        <taxon>Actinomycetota</taxon>
        <taxon>Actinomycetes</taxon>
        <taxon>Mycobacteriales</taxon>
        <taxon>Nocardiaceae</taxon>
        <taxon>Nocardia</taxon>
    </lineage>
</organism>
<dbReference type="AlphaFoldDB" id="A0A2S6A5A3"/>
<accession>A0A2S6A5A3</accession>
<dbReference type="Pfam" id="PF02666">
    <property type="entry name" value="PS_Dcarbxylase"/>
    <property type="match status" value="1"/>
</dbReference>
<comment type="caution">
    <text evidence="5">The sequence shown here is derived from an EMBL/GenBank/DDBJ whole genome shotgun (WGS) entry which is preliminary data.</text>
</comment>
<name>A0A2S6A5A3_9NOCA</name>
<evidence type="ECO:0000256" key="3">
    <source>
        <dbReference type="ARBA" id="ARBA00023239"/>
    </source>
</evidence>
<evidence type="ECO:0000313" key="6">
    <source>
        <dbReference type="Proteomes" id="UP000238356"/>
    </source>
</evidence>
<gene>
    <name evidence="5" type="ORF">C5F51_15715</name>
</gene>
<keyword evidence="3" id="KW-0456">Lyase</keyword>
<protein>
    <submittedName>
        <fullName evidence="5">Phosphatidylserine decarboxylase</fullName>
    </submittedName>
</protein>
<dbReference type="Proteomes" id="UP000238356">
    <property type="component" value="Unassembled WGS sequence"/>
</dbReference>
<evidence type="ECO:0000313" key="5">
    <source>
        <dbReference type="EMBL" id="PPJ27515.1"/>
    </source>
</evidence>
<dbReference type="PANTHER" id="PTHR10067">
    <property type="entry name" value="PHOSPHATIDYLSERINE DECARBOXYLASE"/>
    <property type="match status" value="1"/>
</dbReference>
<dbReference type="InterPro" id="IPR003817">
    <property type="entry name" value="PS_Dcarbxylase"/>
</dbReference>
<evidence type="ECO:0000256" key="4">
    <source>
        <dbReference type="ARBA" id="ARBA00023317"/>
    </source>
</evidence>
<keyword evidence="6" id="KW-1185">Reference proteome</keyword>
<reference evidence="5 6" key="1">
    <citation type="submission" date="2018-02" db="EMBL/GenBank/DDBJ databases">
        <title>8 Nocardia nova and 1 Nocardia cyriacigeorgica strain used for evolution to TMP-SMX.</title>
        <authorList>
            <person name="Mehta H."/>
            <person name="Weng J."/>
            <person name="Shamoo Y."/>
        </authorList>
    </citation>
    <scope>NUCLEOTIDE SEQUENCE [LARGE SCALE GENOMIC DNA]</scope>
    <source>
        <strain evidence="5 6">BAA2227</strain>
    </source>
</reference>
<evidence type="ECO:0000256" key="1">
    <source>
        <dbReference type="ARBA" id="ARBA00022793"/>
    </source>
</evidence>
<keyword evidence="2" id="KW-0865">Zymogen</keyword>